<proteinExistence type="predicted"/>
<reference evidence="3 4" key="1">
    <citation type="journal article" date="2021" name="Sci. Rep.">
        <title>The distribution of antibiotic resistance genes in chicken gut microbiota commensals.</title>
        <authorList>
            <person name="Juricova H."/>
            <person name="Matiasovicova J."/>
            <person name="Kubasova T."/>
            <person name="Cejkova D."/>
            <person name="Rychlik I."/>
        </authorList>
    </citation>
    <scope>NUCLEOTIDE SEQUENCE [LARGE SCALE GENOMIC DNA]</scope>
    <source>
        <strain evidence="3 4">An829</strain>
    </source>
</reference>
<evidence type="ECO:0000259" key="2">
    <source>
        <dbReference type="Pfam" id="PF07883"/>
    </source>
</evidence>
<evidence type="ECO:0000256" key="1">
    <source>
        <dbReference type="SAM" id="SignalP"/>
    </source>
</evidence>
<accession>A0ABS2DTN4</accession>
<dbReference type="Proteomes" id="UP000715095">
    <property type="component" value="Unassembled WGS sequence"/>
</dbReference>
<dbReference type="PANTHER" id="PTHR43698">
    <property type="entry name" value="RIBD C-TERMINAL DOMAIN CONTAINING PROTEIN"/>
    <property type="match status" value="1"/>
</dbReference>
<feature type="domain" description="Cupin type-2" evidence="2">
    <location>
        <begin position="75"/>
        <end position="135"/>
    </location>
</feature>
<dbReference type="Pfam" id="PF07883">
    <property type="entry name" value="Cupin_2"/>
    <property type="match status" value="1"/>
</dbReference>
<dbReference type="EMBL" id="JACJJC010000017">
    <property type="protein sequence ID" value="MBM6704714.1"/>
    <property type="molecule type" value="Genomic_DNA"/>
</dbReference>
<dbReference type="InterPro" id="IPR011051">
    <property type="entry name" value="RmlC_Cupin_sf"/>
</dbReference>
<evidence type="ECO:0000313" key="3">
    <source>
        <dbReference type="EMBL" id="MBM6704714.1"/>
    </source>
</evidence>
<dbReference type="PANTHER" id="PTHR43698:SF1">
    <property type="entry name" value="BLL4564 PROTEIN"/>
    <property type="match status" value="1"/>
</dbReference>
<dbReference type="InterPro" id="IPR013096">
    <property type="entry name" value="Cupin_2"/>
</dbReference>
<keyword evidence="4" id="KW-1185">Reference proteome</keyword>
<dbReference type="Gene3D" id="2.60.120.10">
    <property type="entry name" value="Jelly Rolls"/>
    <property type="match status" value="1"/>
</dbReference>
<dbReference type="RefSeq" id="WP_205103933.1">
    <property type="nucleotide sequence ID" value="NZ_JACJJC010000017.1"/>
</dbReference>
<name>A0ABS2DTN4_9BURK</name>
<dbReference type="CDD" id="cd02233">
    <property type="entry name" value="cupin_HNL-like"/>
    <property type="match status" value="1"/>
</dbReference>
<dbReference type="SUPFAM" id="SSF51182">
    <property type="entry name" value="RmlC-like cupins"/>
    <property type="match status" value="1"/>
</dbReference>
<sequence length="169" mass="17953">MTRRFTAALAFAVAAFIAAGTAGAVTPADIPADSQFVTSLDRQQAVKGSPKFFTGDVTVQSVFPAMPGMAASGGVVVFEAGSRSFWHTHPVGQVLYILEGEGRSGVYGEKVSTLKAGDIVICPKSVKHFHGASPTKRMVQMTVTGEIPDGKNVEWLEEVTDEQYMNTAK</sequence>
<protein>
    <submittedName>
        <fullName evidence="3">Cupin domain-containing protein</fullName>
    </submittedName>
</protein>
<organism evidence="3 4">
    <name type="scientific">Sutterella massiliensis</name>
    <dbReference type="NCBI Taxonomy" id="1816689"/>
    <lineage>
        <taxon>Bacteria</taxon>
        <taxon>Pseudomonadati</taxon>
        <taxon>Pseudomonadota</taxon>
        <taxon>Betaproteobacteria</taxon>
        <taxon>Burkholderiales</taxon>
        <taxon>Sutterellaceae</taxon>
        <taxon>Sutterella</taxon>
    </lineage>
</organism>
<keyword evidence="1" id="KW-0732">Signal</keyword>
<evidence type="ECO:0000313" key="4">
    <source>
        <dbReference type="Proteomes" id="UP000715095"/>
    </source>
</evidence>
<gene>
    <name evidence="3" type="ORF">H6A60_09490</name>
</gene>
<dbReference type="InterPro" id="IPR047263">
    <property type="entry name" value="HNL-like_cupin"/>
</dbReference>
<feature type="chain" id="PRO_5046738016" evidence="1">
    <location>
        <begin position="25"/>
        <end position="169"/>
    </location>
</feature>
<feature type="signal peptide" evidence="1">
    <location>
        <begin position="1"/>
        <end position="24"/>
    </location>
</feature>
<dbReference type="InterPro" id="IPR014710">
    <property type="entry name" value="RmlC-like_jellyroll"/>
</dbReference>
<comment type="caution">
    <text evidence="3">The sequence shown here is derived from an EMBL/GenBank/DDBJ whole genome shotgun (WGS) entry which is preliminary data.</text>
</comment>